<protein>
    <submittedName>
        <fullName evidence="2">Terminase large subunit</fullName>
    </submittedName>
</protein>
<dbReference type="Proteomes" id="UP001219750">
    <property type="component" value="Segment"/>
</dbReference>
<evidence type="ECO:0000313" key="3">
    <source>
        <dbReference type="Proteomes" id="UP001219750"/>
    </source>
</evidence>
<keyword evidence="3" id="KW-1185">Reference proteome</keyword>
<evidence type="ECO:0000313" key="2">
    <source>
        <dbReference type="EMBL" id="WCA46242.1"/>
    </source>
</evidence>
<proteinExistence type="predicted"/>
<dbReference type="InterPro" id="IPR047987">
    <property type="entry name" value="Gp19-like_virus"/>
</dbReference>
<evidence type="ECO:0000259" key="1">
    <source>
        <dbReference type="Pfam" id="PF22530"/>
    </source>
</evidence>
<feature type="domain" description="Terminase large subunit ribonuclease H-like" evidence="1">
    <location>
        <begin position="375"/>
        <end position="494"/>
    </location>
</feature>
<reference evidence="2" key="1">
    <citation type="submission" date="2022-12" db="EMBL/GenBank/DDBJ databases">
        <authorList>
            <person name="Ely B."/>
        </authorList>
    </citation>
    <scope>NUCLEOTIDE SEQUENCE</scope>
</reference>
<reference evidence="2" key="2">
    <citation type="journal article" date="2024" name="Viruses">
        <title>New Genera and Species of Caulobacter and Brevundimonas Bacteriophages Provide Insights into Phage Genome Evolution.</title>
        <authorList>
            <person name="Ely B."/>
            <person name="Hils M."/>
            <person name="Clarke A."/>
            <person name="Albert M."/>
            <person name="Holness N."/>
            <person name="Lenski J."/>
            <person name="Mohammadi T."/>
        </authorList>
    </citation>
    <scope>NUCLEOTIDE SEQUENCE</scope>
</reference>
<name>A0AAE9WWL5_9CAUD</name>
<sequence>MAREGHEAQLARWQTLEVLQRHYADFDDFLADAMEHLGFDTSPVQYDIGRFLSEGPRYAMVQAQRGQAKTTITAAYAVWSLIHDPKHRVLVLSAGGTQANEISTLIVRLIMTMEGLDCLRPDPTNGDRTSVEAFDVHYTLKGVDKSPSVACVGVTGNIQGKRADLLIADDIESMKNSRTAGMRELLLEITRDFTSICSTGKIIYLGTPQSIESVYNTLPGRGFTVRIWPGRYPTPTQRENYGDMLAPMIARALDMNPSLAFGGGMLSDQGQPTDPTYLTEEILQKKELDQGPSFFQLQHMLNTRLADAERFPLKPEHLIVLNLGRSGEAPMTVKRGMTAEYLRPFTVHNVPFKMAEPHAGSVGEMSKFQGIVMYVDPAGGGKNGDETGYAVTGFLNGTVYVLAAGGIPGGYSVVQMETLRNIAKLWQVNKIIIEKNMGFGAFREVFLPVLRDPSIDPQTRLKKGYDCAVEDDMVHGQKELRIIETLEPVMARGALVFNESVVQEDAERCSVHSHDKRRLYSLFHQMAKITRDRNCLTHDDRLDALEGAVRYWQAMLAIDQHKAVEAAKAKELQKFFDDPLGHKKFQPQSVKRGMSMFNKYRR</sequence>
<dbReference type="InterPro" id="IPR054762">
    <property type="entry name" value="Gp19_RNaseH-like"/>
</dbReference>
<dbReference type="Gene3D" id="3.40.50.300">
    <property type="entry name" value="P-loop containing nucleotide triphosphate hydrolases"/>
    <property type="match status" value="1"/>
</dbReference>
<accession>A0AAE9WWL5</accession>
<organism evidence="2 3">
    <name type="scientific">Caulobacter phage DCM</name>
    <dbReference type="NCBI Taxonomy" id="3020391"/>
    <lineage>
        <taxon>Viruses</taxon>
        <taxon>Duplodnaviria</taxon>
        <taxon>Heunggongvirae</taxon>
        <taxon>Uroviricota</taxon>
        <taxon>Caudoviricetes</taxon>
        <taxon>Autographivirales</taxon>
        <taxon>Autonotataviridae</taxon>
        <taxon>Dcimvirus</taxon>
        <taxon>Dcimvirus DCM</taxon>
    </lineage>
</organism>
<gene>
    <name evidence="2" type="primary">DCM_gp047</name>
</gene>
<dbReference type="NCBIfam" id="NF033889">
    <property type="entry name" value="termin_lrg_T7"/>
    <property type="match status" value="1"/>
</dbReference>
<dbReference type="EMBL" id="OQ137559">
    <property type="protein sequence ID" value="WCA46242.1"/>
    <property type="molecule type" value="Genomic_DNA"/>
</dbReference>
<dbReference type="Pfam" id="PF22530">
    <property type="entry name" value="Terminase-T7_RNaseH-like"/>
    <property type="match status" value="1"/>
</dbReference>
<dbReference type="InterPro" id="IPR027417">
    <property type="entry name" value="P-loop_NTPase"/>
</dbReference>